<dbReference type="Proteomes" id="UP000013827">
    <property type="component" value="Unassembled WGS sequence"/>
</dbReference>
<dbReference type="PaxDb" id="2903-EOD21871"/>
<feature type="region of interest" description="Disordered" evidence="1">
    <location>
        <begin position="243"/>
        <end position="278"/>
    </location>
</feature>
<evidence type="ECO:0000256" key="1">
    <source>
        <dbReference type="SAM" id="MobiDB-lite"/>
    </source>
</evidence>
<dbReference type="KEGG" id="ehx:EMIHUDRAFT_117013"/>
<proteinExistence type="predicted"/>
<dbReference type="GeneID" id="17267412"/>
<feature type="compositionally biased region" description="Gly residues" evidence="1">
    <location>
        <begin position="82"/>
        <end position="94"/>
    </location>
</feature>
<feature type="compositionally biased region" description="Low complexity" evidence="1">
    <location>
        <begin position="32"/>
        <end position="43"/>
    </location>
</feature>
<reference evidence="3" key="1">
    <citation type="journal article" date="2013" name="Nature">
        <title>Pan genome of the phytoplankton Emiliania underpins its global distribution.</title>
        <authorList>
            <person name="Read B.A."/>
            <person name="Kegel J."/>
            <person name="Klute M.J."/>
            <person name="Kuo A."/>
            <person name="Lefebvre S.C."/>
            <person name="Maumus F."/>
            <person name="Mayer C."/>
            <person name="Miller J."/>
            <person name="Monier A."/>
            <person name="Salamov A."/>
            <person name="Young J."/>
            <person name="Aguilar M."/>
            <person name="Claverie J.M."/>
            <person name="Frickenhaus S."/>
            <person name="Gonzalez K."/>
            <person name="Herman E.K."/>
            <person name="Lin Y.C."/>
            <person name="Napier J."/>
            <person name="Ogata H."/>
            <person name="Sarno A.F."/>
            <person name="Shmutz J."/>
            <person name="Schroeder D."/>
            <person name="de Vargas C."/>
            <person name="Verret F."/>
            <person name="von Dassow P."/>
            <person name="Valentin K."/>
            <person name="Van de Peer Y."/>
            <person name="Wheeler G."/>
            <person name="Dacks J.B."/>
            <person name="Delwiche C.F."/>
            <person name="Dyhrman S.T."/>
            <person name="Glockner G."/>
            <person name="John U."/>
            <person name="Richards T."/>
            <person name="Worden A.Z."/>
            <person name="Zhang X."/>
            <person name="Grigoriev I.V."/>
            <person name="Allen A.E."/>
            <person name="Bidle K."/>
            <person name="Borodovsky M."/>
            <person name="Bowler C."/>
            <person name="Brownlee C."/>
            <person name="Cock J.M."/>
            <person name="Elias M."/>
            <person name="Gladyshev V.N."/>
            <person name="Groth M."/>
            <person name="Guda C."/>
            <person name="Hadaegh A."/>
            <person name="Iglesias-Rodriguez M.D."/>
            <person name="Jenkins J."/>
            <person name="Jones B.M."/>
            <person name="Lawson T."/>
            <person name="Leese F."/>
            <person name="Lindquist E."/>
            <person name="Lobanov A."/>
            <person name="Lomsadze A."/>
            <person name="Malik S.B."/>
            <person name="Marsh M.E."/>
            <person name="Mackinder L."/>
            <person name="Mock T."/>
            <person name="Mueller-Roeber B."/>
            <person name="Pagarete A."/>
            <person name="Parker M."/>
            <person name="Probert I."/>
            <person name="Quesneville H."/>
            <person name="Raines C."/>
            <person name="Rensing S.A."/>
            <person name="Riano-Pachon D.M."/>
            <person name="Richier S."/>
            <person name="Rokitta S."/>
            <person name="Shiraiwa Y."/>
            <person name="Soanes D.M."/>
            <person name="van der Giezen M."/>
            <person name="Wahlund T.M."/>
            <person name="Williams B."/>
            <person name="Wilson W."/>
            <person name="Wolfe G."/>
            <person name="Wurch L.L."/>
        </authorList>
    </citation>
    <scope>NUCLEOTIDE SEQUENCE</scope>
</reference>
<feature type="compositionally biased region" description="Pro residues" evidence="1">
    <location>
        <begin position="245"/>
        <end position="266"/>
    </location>
</feature>
<dbReference type="PRINTS" id="PR01217">
    <property type="entry name" value="PRICHEXTENSN"/>
</dbReference>
<organism evidence="2 3">
    <name type="scientific">Emiliania huxleyi (strain CCMP1516)</name>
    <dbReference type="NCBI Taxonomy" id="280463"/>
    <lineage>
        <taxon>Eukaryota</taxon>
        <taxon>Haptista</taxon>
        <taxon>Haptophyta</taxon>
        <taxon>Prymnesiophyceae</taxon>
        <taxon>Isochrysidales</taxon>
        <taxon>Noelaerhabdaceae</taxon>
        <taxon>Emiliania</taxon>
    </lineage>
</organism>
<keyword evidence="3" id="KW-1185">Reference proteome</keyword>
<feature type="compositionally biased region" description="Pro residues" evidence="1">
    <location>
        <begin position="44"/>
        <end position="81"/>
    </location>
</feature>
<protein>
    <submittedName>
        <fullName evidence="2">Uncharacterized protein</fullName>
    </submittedName>
</protein>
<feature type="compositionally biased region" description="Low complexity" evidence="1">
    <location>
        <begin position="138"/>
        <end position="159"/>
    </location>
</feature>
<dbReference type="AlphaFoldDB" id="A0A0D3JED6"/>
<feature type="compositionally biased region" description="Basic and acidic residues" evidence="1">
    <location>
        <begin position="105"/>
        <end position="127"/>
    </location>
</feature>
<sequence>GASRHSPRCWKVVFQLAHRPPPQQPPQPQPPAAATAATASQPQQQPPPPQPSQPPQQPPSDPPPPPPPQPPLLPGLPPPPEAGGGIPVLGGDAAGGLPAVGAARDASETLRDAARSPLKRGADEECGRPAQGRRLGDESAPAAAAAAADSPSAESTPAAIASAEPQLVGSSEEVEAIPRRGVLADYVGRWGWGSLPDGTQELLRDIFETLRGLGLQYSLLEQCAEGRTADTLQLSINFSAEPATVPLPPRPPQAPPAFAPPPPHAPPAQQHRMPPHKL</sequence>
<feature type="region of interest" description="Disordered" evidence="1">
    <location>
        <begin position="1"/>
        <end position="175"/>
    </location>
</feature>
<accession>A0A0D3JED6</accession>
<evidence type="ECO:0000313" key="2">
    <source>
        <dbReference type="EnsemblProtists" id="EOD21871"/>
    </source>
</evidence>
<dbReference type="EnsemblProtists" id="EOD21871">
    <property type="protein sequence ID" value="EOD21871"/>
    <property type="gene ID" value="EMIHUDRAFT_117013"/>
</dbReference>
<dbReference type="HOGENOM" id="CLU_1003230_0_0_1"/>
<evidence type="ECO:0000313" key="3">
    <source>
        <dbReference type="Proteomes" id="UP000013827"/>
    </source>
</evidence>
<name>A0A0D3JED6_EMIH1</name>
<dbReference type="RefSeq" id="XP_005774300.1">
    <property type="nucleotide sequence ID" value="XM_005774243.1"/>
</dbReference>
<reference evidence="2" key="2">
    <citation type="submission" date="2024-10" db="UniProtKB">
        <authorList>
            <consortium name="EnsemblProtists"/>
        </authorList>
    </citation>
    <scope>IDENTIFICATION</scope>
</reference>
<feature type="compositionally biased region" description="Pro residues" evidence="1">
    <location>
        <begin position="19"/>
        <end position="31"/>
    </location>
</feature>